<dbReference type="Proteomes" id="UP000299102">
    <property type="component" value="Unassembled WGS sequence"/>
</dbReference>
<protein>
    <submittedName>
        <fullName evidence="1">Uncharacterized protein</fullName>
    </submittedName>
</protein>
<reference evidence="1 2" key="1">
    <citation type="journal article" date="2019" name="Commun. Biol.">
        <title>The bagworm genome reveals a unique fibroin gene that provides high tensile strength.</title>
        <authorList>
            <person name="Kono N."/>
            <person name="Nakamura H."/>
            <person name="Ohtoshi R."/>
            <person name="Tomita M."/>
            <person name="Numata K."/>
            <person name="Arakawa K."/>
        </authorList>
    </citation>
    <scope>NUCLEOTIDE SEQUENCE [LARGE SCALE GENOMIC DNA]</scope>
</reference>
<organism evidence="1 2">
    <name type="scientific">Eumeta variegata</name>
    <name type="common">Bagworm moth</name>
    <name type="synonym">Eumeta japonica</name>
    <dbReference type="NCBI Taxonomy" id="151549"/>
    <lineage>
        <taxon>Eukaryota</taxon>
        <taxon>Metazoa</taxon>
        <taxon>Ecdysozoa</taxon>
        <taxon>Arthropoda</taxon>
        <taxon>Hexapoda</taxon>
        <taxon>Insecta</taxon>
        <taxon>Pterygota</taxon>
        <taxon>Neoptera</taxon>
        <taxon>Endopterygota</taxon>
        <taxon>Lepidoptera</taxon>
        <taxon>Glossata</taxon>
        <taxon>Ditrysia</taxon>
        <taxon>Tineoidea</taxon>
        <taxon>Psychidae</taxon>
        <taxon>Oiketicinae</taxon>
        <taxon>Eumeta</taxon>
    </lineage>
</organism>
<evidence type="ECO:0000313" key="2">
    <source>
        <dbReference type="Proteomes" id="UP000299102"/>
    </source>
</evidence>
<proteinExistence type="predicted"/>
<comment type="caution">
    <text evidence="1">The sequence shown here is derived from an EMBL/GenBank/DDBJ whole genome shotgun (WGS) entry which is preliminary data.</text>
</comment>
<name>A0A4C1WYS5_EUMVA</name>
<dbReference type="AlphaFoldDB" id="A0A4C1WYS5"/>
<dbReference type="EMBL" id="BGZK01000664">
    <property type="protein sequence ID" value="GBP55249.1"/>
    <property type="molecule type" value="Genomic_DNA"/>
</dbReference>
<dbReference type="OrthoDB" id="199913at2759"/>
<accession>A0A4C1WYS5</accession>
<gene>
    <name evidence="1" type="ORF">EVAR_24445_1</name>
</gene>
<evidence type="ECO:0000313" key="1">
    <source>
        <dbReference type="EMBL" id="GBP55249.1"/>
    </source>
</evidence>
<keyword evidence="2" id="KW-1185">Reference proteome</keyword>
<sequence>MEDNAARSFSSKQLIQSPKVSVMFLERRNQTTLPVTSNDNYNPFALIREPVHRTRPTRYDRGSREQGSDGMSCRLVECAGGRFPTVFRYITRREPTTACQTVRRDIVPGASHVDATESSEPQGTLGSAVRILTNIPRLVLKLVNIFEGCVERRRKKMVKFQGRHRPPGVEFENSYLQMLPIDKAKCPYIKSDNDVQSAGSRRALPGADDKLASSHIDFADPTVIYFHAFMESAESGSALAVREGNADFSC</sequence>